<proteinExistence type="predicted"/>
<name>A0A9J5YLP8_SOLCO</name>
<organism evidence="2 3">
    <name type="scientific">Solanum commersonii</name>
    <name type="common">Commerson's wild potato</name>
    <name type="synonym">Commerson's nightshade</name>
    <dbReference type="NCBI Taxonomy" id="4109"/>
    <lineage>
        <taxon>Eukaryota</taxon>
        <taxon>Viridiplantae</taxon>
        <taxon>Streptophyta</taxon>
        <taxon>Embryophyta</taxon>
        <taxon>Tracheophyta</taxon>
        <taxon>Spermatophyta</taxon>
        <taxon>Magnoliopsida</taxon>
        <taxon>eudicotyledons</taxon>
        <taxon>Gunneridae</taxon>
        <taxon>Pentapetalae</taxon>
        <taxon>asterids</taxon>
        <taxon>lamiids</taxon>
        <taxon>Solanales</taxon>
        <taxon>Solanaceae</taxon>
        <taxon>Solanoideae</taxon>
        <taxon>Solaneae</taxon>
        <taxon>Solanum</taxon>
    </lineage>
</organism>
<feature type="region of interest" description="Disordered" evidence="1">
    <location>
        <begin position="1"/>
        <end position="24"/>
    </location>
</feature>
<gene>
    <name evidence="2" type="ORF">H5410_031438</name>
</gene>
<reference evidence="2 3" key="1">
    <citation type="submission" date="2020-09" db="EMBL/GenBank/DDBJ databases">
        <title>De no assembly of potato wild relative species, Solanum commersonii.</title>
        <authorList>
            <person name="Cho K."/>
        </authorList>
    </citation>
    <scope>NUCLEOTIDE SEQUENCE [LARGE SCALE GENOMIC DNA]</scope>
    <source>
        <strain evidence="2">LZ3.2</strain>
        <tissue evidence="2">Leaf</tissue>
    </source>
</reference>
<comment type="caution">
    <text evidence="2">The sequence shown here is derived from an EMBL/GenBank/DDBJ whole genome shotgun (WGS) entry which is preliminary data.</text>
</comment>
<accession>A0A9J5YLP8</accession>
<dbReference type="AlphaFoldDB" id="A0A9J5YLP8"/>
<dbReference type="EMBL" id="JACXVP010000006">
    <property type="protein sequence ID" value="KAG5600068.1"/>
    <property type="molecule type" value="Genomic_DNA"/>
</dbReference>
<sequence length="104" mass="11612">MVIQARDGVSKRPSKTGQGWPQGKGYPQTFFFYYPIRIIGYSFYATYNGTSPRPIRVVSGPAPSFFDEIDVVGEVRKEGLRDPMGLLLPNELYLEGGCNSAQMK</sequence>
<evidence type="ECO:0000256" key="1">
    <source>
        <dbReference type="SAM" id="MobiDB-lite"/>
    </source>
</evidence>
<protein>
    <submittedName>
        <fullName evidence="2">Uncharacterized protein</fullName>
    </submittedName>
</protein>
<evidence type="ECO:0000313" key="3">
    <source>
        <dbReference type="Proteomes" id="UP000824120"/>
    </source>
</evidence>
<dbReference type="Proteomes" id="UP000824120">
    <property type="component" value="Chromosome 6"/>
</dbReference>
<keyword evidence="3" id="KW-1185">Reference proteome</keyword>
<evidence type="ECO:0000313" key="2">
    <source>
        <dbReference type="EMBL" id="KAG5600068.1"/>
    </source>
</evidence>